<name>A0A0E3H143_ECOLX</name>
<keyword evidence="1" id="KW-0614">Plasmid</keyword>
<evidence type="ECO:0000313" key="1">
    <source>
        <dbReference type="EMBL" id="AKA87172.1"/>
    </source>
</evidence>
<accession>A0A0E3H143</accession>
<reference evidence="1" key="1">
    <citation type="journal article" date="2015" name="Antimicrob. Agents Chemother.">
        <title>Complete Sequence of a blaKPC-Harboring Cointegrate Plasmid Isolated from Escherichia coli.</title>
        <authorList>
            <person name="Chavda K.D."/>
            <person name="Chen L."/>
            <person name="Jacobs M.R."/>
            <person name="Rojtman A.D."/>
            <person name="Bonomo R.A."/>
            <person name="Kreiswirth B.N."/>
        </authorList>
    </citation>
    <scope>NUCLEOTIDE SEQUENCE</scope>
    <source>
        <strain evidence="1">BK32533</strain>
        <plasmid evidence="1">pBK32533</plasmid>
    </source>
</reference>
<dbReference type="EMBL" id="KP345882">
    <property type="protein sequence ID" value="AKA87172.1"/>
    <property type="molecule type" value="Genomic_DNA"/>
</dbReference>
<geneLocation type="plasmid" evidence="1">
    <name>pBK32533</name>
</geneLocation>
<protein>
    <submittedName>
        <fullName evidence="1">Uncharacterized protein</fullName>
    </submittedName>
</protein>
<proteinExistence type="predicted"/>
<sequence length="68" mass="8020">MAYDADKKTSSYISFLIFTVEALPSKYWLCHIWQSKFDDIIGSTSKVVQMFNYKTIIIVCLMVVREFR</sequence>
<organism evidence="1">
    <name type="scientific">Escherichia coli</name>
    <dbReference type="NCBI Taxonomy" id="562"/>
    <lineage>
        <taxon>Bacteria</taxon>
        <taxon>Pseudomonadati</taxon>
        <taxon>Pseudomonadota</taxon>
        <taxon>Gammaproteobacteria</taxon>
        <taxon>Enterobacterales</taxon>
        <taxon>Enterobacteriaceae</taxon>
        <taxon>Escherichia</taxon>
    </lineage>
</organism>
<dbReference type="AlphaFoldDB" id="A0A0E3H143"/>